<evidence type="ECO:0000259" key="1">
    <source>
        <dbReference type="Pfam" id="PF14244"/>
    </source>
</evidence>
<evidence type="ECO:0000313" key="3">
    <source>
        <dbReference type="Proteomes" id="UP000288805"/>
    </source>
</evidence>
<feature type="domain" description="Retrotransposon Copia-like N-terminal" evidence="1">
    <location>
        <begin position="45"/>
        <end position="86"/>
    </location>
</feature>
<dbReference type="AlphaFoldDB" id="A0A438G0K2"/>
<dbReference type="Pfam" id="PF14244">
    <property type="entry name" value="Retrotran_gag_3"/>
    <property type="match status" value="1"/>
</dbReference>
<dbReference type="Proteomes" id="UP000288805">
    <property type="component" value="Unassembled WGS sequence"/>
</dbReference>
<name>A0A438G0K2_VITVI</name>
<proteinExistence type="predicted"/>
<comment type="caution">
    <text evidence="2">The sequence shown here is derived from an EMBL/GenBank/DDBJ whole genome shotgun (WGS) entry which is preliminary data.</text>
</comment>
<dbReference type="EMBL" id="QGNW01000685">
    <property type="protein sequence ID" value="RVW65736.1"/>
    <property type="molecule type" value="Genomic_DNA"/>
</dbReference>
<protein>
    <recommendedName>
        <fullName evidence="1">Retrotransposon Copia-like N-terminal domain-containing protein</fullName>
    </recommendedName>
</protein>
<organism evidence="2 3">
    <name type="scientific">Vitis vinifera</name>
    <name type="common">Grape</name>
    <dbReference type="NCBI Taxonomy" id="29760"/>
    <lineage>
        <taxon>Eukaryota</taxon>
        <taxon>Viridiplantae</taxon>
        <taxon>Streptophyta</taxon>
        <taxon>Embryophyta</taxon>
        <taxon>Tracheophyta</taxon>
        <taxon>Spermatophyta</taxon>
        <taxon>Magnoliopsida</taxon>
        <taxon>eudicotyledons</taxon>
        <taxon>Gunneridae</taxon>
        <taxon>Pentapetalae</taxon>
        <taxon>rosids</taxon>
        <taxon>Vitales</taxon>
        <taxon>Vitaceae</taxon>
        <taxon>Viteae</taxon>
        <taxon>Vitis</taxon>
    </lineage>
</organism>
<sequence length="93" mass="10013">MTDTSIITNSGDPPSHTDSIITTLTSQMTKALSKVQVSTSTTENSTAPIGIKLDGSTYALWSQVVEMYIYGKDKLGYINDDCPPPPPQTDPSF</sequence>
<reference evidence="2 3" key="1">
    <citation type="journal article" date="2018" name="PLoS Genet.">
        <title>Population sequencing reveals clonal diversity and ancestral inbreeding in the grapevine cultivar Chardonnay.</title>
        <authorList>
            <person name="Roach M.J."/>
            <person name="Johnson D.L."/>
            <person name="Bohlmann J."/>
            <person name="van Vuuren H.J."/>
            <person name="Jones S.J."/>
            <person name="Pretorius I.S."/>
            <person name="Schmidt S.A."/>
            <person name="Borneman A.R."/>
        </authorList>
    </citation>
    <scope>NUCLEOTIDE SEQUENCE [LARGE SCALE GENOMIC DNA]</scope>
    <source>
        <strain evidence="3">cv. Chardonnay</strain>
        <tissue evidence="2">Leaf</tissue>
    </source>
</reference>
<dbReference type="InterPro" id="IPR029472">
    <property type="entry name" value="Copia-like_N"/>
</dbReference>
<gene>
    <name evidence="2" type="ORF">CK203_057719</name>
</gene>
<accession>A0A438G0K2</accession>
<evidence type="ECO:0000313" key="2">
    <source>
        <dbReference type="EMBL" id="RVW65736.1"/>
    </source>
</evidence>